<evidence type="ECO:0000259" key="1">
    <source>
        <dbReference type="Pfam" id="PF06094"/>
    </source>
</evidence>
<sequence>MSEEINCLFVYGSLAPNCVNAHILEPLRGEFKKGWVRGQLCEQGWGADMGYPGIVLNSQAEWVEGYVFLSQRLCDHLSMLDAFEGEEYSRQVCEVKMENAKYCKAYIYTLAK</sequence>
<evidence type="ECO:0000313" key="2">
    <source>
        <dbReference type="EMBL" id="MDK2593869.1"/>
    </source>
</evidence>
<dbReference type="CDD" id="cd06661">
    <property type="entry name" value="GGCT_like"/>
    <property type="match status" value="1"/>
</dbReference>
<proteinExistence type="predicted"/>
<comment type="caution">
    <text evidence="2">The sequence shown here is derived from an EMBL/GenBank/DDBJ whole genome shotgun (WGS) entry which is preliminary data.</text>
</comment>
<accession>A0ABT7EG29</accession>
<gene>
    <name evidence="2" type="ORF">QNM18_02160</name>
</gene>
<dbReference type="Proteomes" id="UP001231915">
    <property type="component" value="Unassembled WGS sequence"/>
</dbReference>
<dbReference type="Pfam" id="PF06094">
    <property type="entry name" value="GGACT"/>
    <property type="match status" value="1"/>
</dbReference>
<name>A0ABT7EG29_9GAMM</name>
<dbReference type="RefSeq" id="WP_284136170.1">
    <property type="nucleotide sequence ID" value="NZ_JASJUT010000001.1"/>
</dbReference>
<dbReference type="SUPFAM" id="SSF110857">
    <property type="entry name" value="Gamma-glutamyl cyclotransferase-like"/>
    <property type="match status" value="1"/>
</dbReference>
<dbReference type="InterPro" id="IPR036568">
    <property type="entry name" value="GGCT-like_sf"/>
</dbReference>
<dbReference type="Gene3D" id="3.10.490.10">
    <property type="entry name" value="Gamma-glutamyl cyclotransferase-like"/>
    <property type="match status" value="1"/>
</dbReference>
<organism evidence="2 3">
    <name type="scientific">Pseudoalteromonas obscura</name>
    <dbReference type="NCBI Taxonomy" id="3048491"/>
    <lineage>
        <taxon>Bacteria</taxon>
        <taxon>Pseudomonadati</taxon>
        <taxon>Pseudomonadota</taxon>
        <taxon>Gammaproteobacteria</taxon>
        <taxon>Alteromonadales</taxon>
        <taxon>Pseudoalteromonadaceae</taxon>
        <taxon>Pseudoalteromonas</taxon>
    </lineage>
</organism>
<keyword evidence="3" id="KW-1185">Reference proteome</keyword>
<protein>
    <submittedName>
        <fullName evidence="2">Gamma-glutamylcyclotransferase family protein</fullName>
    </submittedName>
</protein>
<dbReference type="InterPro" id="IPR009288">
    <property type="entry name" value="AIG2-like_dom"/>
</dbReference>
<evidence type="ECO:0000313" key="3">
    <source>
        <dbReference type="Proteomes" id="UP001231915"/>
    </source>
</evidence>
<dbReference type="EMBL" id="JASJUT010000001">
    <property type="protein sequence ID" value="MDK2593869.1"/>
    <property type="molecule type" value="Genomic_DNA"/>
</dbReference>
<dbReference type="InterPro" id="IPR013024">
    <property type="entry name" value="GGCT-like"/>
</dbReference>
<feature type="domain" description="Gamma-glutamylcyclotransferase AIG2-like" evidence="1">
    <location>
        <begin position="8"/>
        <end position="110"/>
    </location>
</feature>
<reference evidence="2 3" key="1">
    <citation type="submission" date="2023-05" db="EMBL/GenBank/DDBJ databases">
        <title>Pseudoalteromonas ardens sp. nov., Pseudoalteromonas obscura sp. nov., and Pseudoalteromonas umbrosa sp. nov., isolated from the coral Montipora capitata.</title>
        <authorList>
            <person name="Thomas E.M."/>
            <person name="Smith E.M."/>
            <person name="Papke E."/>
            <person name="Shlafstein M.D."/>
            <person name="Oline D.K."/>
            <person name="Videau P."/>
            <person name="Saw J.H."/>
            <person name="Strangman W.K."/>
            <person name="Ushijima B."/>
        </authorList>
    </citation>
    <scope>NUCLEOTIDE SEQUENCE [LARGE SCALE GENOMIC DNA]</scope>
    <source>
        <strain evidence="2 3">P94</strain>
    </source>
</reference>